<feature type="compositionally biased region" description="Polar residues" evidence="1">
    <location>
        <begin position="199"/>
        <end position="215"/>
    </location>
</feature>
<dbReference type="InterPro" id="IPR013761">
    <property type="entry name" value="SAM/pointed_sf"/>
</dbReference>
<dbReference type="GO" id="GO:0042393">
    <property type="term" value="F:histone binding"/>
    <property type="evidence" value="ECO:0007669"/>
    <property type="project" value="TreeGrafter"/>
</dbReference>
<gene>
    <name evidence="3" type="ORF">HOLleu_38995</name>
</gene>
<dbReference type="EMBL" id="JAIZAY010000021">
    <property type="protein sequence ID" value="KAJ8021714.1"/>
    <property type="molecule type" value="Genomic_DNA"/>
</dbReference>
<dbReference type="SUPFAM" id="SSF47769">
    <property type="entry name" value="SAM/Pointed domain"/>
    <property type="match status" value="1"/>
</dbReference>
<comment type="caution">
    <text evidence="3">The sequence shown here is derived from an EMBL/GenBank/DDBJ whole genome shotgun (WGS) entry which is preliminary data.</text>
</comment>
<accession>A0A9Q0YGP8</accession>
<evidence type="ECO:0000313" key="4">
    <source>
        <dbReference type="Proteomes" id="UP001152320"/>
    </source>
</evidence>
<sequence>MTFLVCSTIRVILDEMATEKYTDYSGRNGNAKRARSASPEDDIYDMEQRKIFEMANSPEPKNIESLRKSLATDGSSAGSPTENISTSDINHNETIPSTTATSLVLSNNFTKTKPQGKNRKQLTPKHLQKVPHIALTTIPAVKSQAPNRLRFHQTSQSLTIPPGPLSAGELGQPIKRARSLFTPTSKSPSHVRMIELTRPAQSSTDKTATPPSLTNGDDHSNSFRQQSASSSTSDAVFLPSEMCSWSVDDVAEFVQSLKGCEEYSQVFREQAIDGEILPVLTEDHLLSHMGLKLGPALKIRLNVAKRLGFHLVETYND</sequence>
<dbReference type="PANTHER" id="PTHR12247">
    <property type="entry name" value="POLYCOMB GROUP PROTEIN"/>
    <property type="match status" value="1"/>
</dbReference>
<evidence type="ECO:0000259" key="2">
    <source>
        <dbReference type="PROSITE" id="PS50105"/>
    </source>
</evidence>
<dbReference type="Proteomes" id="UP001152320">
    <property type="component" value="Chromosome 21"/>
</dbReference>
<dbReference type="Gene3D" id="1.10.150.50">
    <property type="entry name" value="Transcription Factor, Ets-1"/>
    <property type="match status" value="1"/>
</dbReference>
<dbReference type="SMART" id="SM00454">
    <property type="entry name" value="SAM"/>
    <property type="match status" value="1"/>
</dbReference>
<feature type="compositionally biased region" description="Polar residues" evidence="1">
    <location>
        <begin position="72"/>
        <end position="101"/>
    </location>
</feature>
<protein>
    <submittedName>
        <fullName evidence="3">Sterile alpha motif domain-containing protein 11</fullName>
    </submittedName>
</protein>
<feature type="region of interest" description="Disordered" evidence="1">
    <location>
        <begin position="69"/>
        <end position="101"/>
    </location>
</feature>
<organism evidence="3 4">
    <name type="scientific">Holothuria leucospilota</name>
    <name type="common">Black long sea cucumber</name>
    <name type="synonym">Mertensiothuria leucospilota</name>
    <dbReference type="NCBI Taxonomy" id="206669"/>
    <lineage>
        <taxon>Eukaryota</taxon>
        <taxon>Metazoa</taxon>
        <taxon>Echinodermata</taxon>
        <taxon>Eleutherozoa</taxon>
        <taxon>Echinozoa</taxon>
        <taxon>Holothuroidea</taxon>
        <taxon>Aspidochirotacea</taxon>
        <taxon>Aspidochirotida</taxon>
        <taxon>Holothuriidae</taxon>
        <taxon>Holothuria</taxon>
    </lineage>
</organism>
<dbReference type="GO" id="GO:0035102">
    <property type="term" value="C:PRC1 complex"/>
    <property type="evidence" value="ECO:0007669"/>
    <property type="project" value="TreeGrafter"/>
</dbReference>
<feature type="region of interest" description="Disordered" evidence="1">
    <location>
        <begin position="196"/>
        <end position="229"/>
    </location>
</feature>
<dbReference type="GO" id="GO:0045892">
    <property type="term" value="P:negative regulation of DNA-templated transcription"/>
    <property type="evidence" value="ECO:0007669"/>
    <property type="project" value="TreeGrafter"/>
</dbReference>
<dbReference type="InterPro" id="IPR001660">
    <property type="entry name" value="SAM"/>
</dbReference>
<name>A0A9Q0YGP8_HOLLE</name>
<reference evidence="3" key="1">
    <citation type="submission" date="2021-10" db="EMBL/GenBank/DDBJ databases">
        <title>Tropical sea cucumber genome reveals ecological adaptation and Cuvierian tubules defense mechanism.</title>
        <authorList>
            <person name="Chen T."/>
        </authorList>
    </citation>
    <scope>NUCLEOTIDE SEQUENCE</scope>
    <source>
        <strain evidence="3">Nanhai2018</strain>
        <tissue evidence="3">Muscle</tissue>
    </source>
</reference>
<dbReference type="GO" id="GO:0003682">
    <property type="term" value="F:chromatin binding"/>
    <property type="evidence" value="ECO:0007669"/>
    <property type="project" value="TreeGrafter"/>
</dbReference>
<keyword evidence="4" id="KW-1185">Reference proteome</keyword>
<dbReference type="AlphaFoldDB" id="A0A9Q0YGP8"/>
<evidence type="ECO:0000256" key="1">
    <source>
        <dbReference type="SAM" id="MobiDB-lite"/>
    </source>
</evidence>
<proteinExistence type="predicted"/>
<evidence type="ECO:0000313" key="3">
    <source>
        <dbReference type="EMBL" id="KAJ8021714.1"/>
    </source>
</evidence>
<dbReference type="OrthoDB" id="6433810at2759"/>
<dbReference type="InterPro" id="IPR050548">
    <property type="entry name" value="PcG_chromatin_remod_factors"/>
</dbReference>
<feature type="domain" description="SAM" evidence="2">
    <location>
        <begin position="245"/>
        <end position="291"/>
    </location>
</feature>
<dbReference type="PROSITE" id="PS50105">
    <property type="entry name" value="SAM_DOMAIN"/>
    <property type="match status" value="1"/>
</dbReference>
<dbReference type="PANTHER" id="PTHR12247:SF138">
    <property type="entry name" value="POLYHOMEOTIC DISTAL, ISOFORM A-RELATED"/>
    <property type="match status" value="1"/>
</dbReference>
<dbReference type="Pfam" id="PF07647">
    <property type="entry name" value="SAM_2"/>
    <property type="match status" value="1"/>
</dbReference>